<dbReference type="EMBL" id="CP006696">
    <property type="protein sequence ID" value="AIC11315.1"/>
    <property type="molecule type" value="Genomic_DNA"/>
</dbReference>
<dbReference type="InterPro" id="IPR031856">
    <property type="entry name" value="YdaS_toxin-like"/>
</dbReference>
<proteinExistence type="evidence at protein level"/>
<reference evidence="1 3" key="1">
    <citation type="submission" date="2013-08" db="EMBL/GenBank/DDBJ databases">
        <authorList>
            <person name="Stouthamer R."/>
            <person name="Nunney L."/>
        </authorList>
    </citation>
    <scope>NUCLEOTIDE SEQUENCE [LARGE SCALE GENOMIC DNA]</scope>
    <source>
        <strain evidence="3">ann-1</strain>
        <strain evidence="1">Ann-1</strain>
    </source>
</reference>
<feature type="disulfide bond" evidence="4">
    <location>
        <begin position="42"/>
        <end position="55"/>
    </location>
</feature>
<dbReference type="InterPro" id="IPR010982">
    <property type="entry name" value="Lambda_DNA-bd_dom_sf"/>
</dbReference>
<evidence type="ECO:0000313" key="3">
    <source>
        <dbReference type="Proteomes" id="UP000027215"/>
    </source>
</evidence>
<keyword evidence="4" id="KW-0002">3D-structure</keyword>
<evidence type="ECO:0008006" key="5">
    <source>
        <dbReference type="Google" id="ProtNLM"/>
    </source>
</evidence>
<protein>
    <recommendedName>
        <fullName evidence="5">Helix-turn-helix domain-containing protein</fullName>
    </recommendedName>
</protein>
<dbReference type="KEGG" id="xfs:D934_08955"/>
<organism evidence="1 3">
    <name type="scientific">Xylella fastidiosa subsp. sandyi Ann-1</name>
    <dbReference type="NCBI Taxonomy" id="155920"/>
    <lineage>
        <taxon>Bacteria</taxon>
        <taxon>Pseudomonadati</taxon>
        <taxon>Pseudomonadota</taxon>
        <taxon>Gammaproteobacteria</taxon>
        <taxon>Lysobacterales</taxon>
        <taxon>Lysobacteraceae</taxon>
        <taxon>Xylella</taxon>
    </lineage>
</organism>
<evidence type="ECO:0000313" key="1">
    <source>
        <dbReference type="EMBL" id="AIC11315.1"/>
    </source>
</evidence>
<dbReference type="PDB" id="5W8Y">
    <property type="method" value="NMR"/>
    <property type="chains" value="A=1-65"/>
</dbReference>
<dbReference type="Gene3D" id="1.10.260.40">
    <property type="entry name" value="lambda repressor-like DNA-binding domains"/>
    <property type="match status" value="1"/>
</dbReference>
<reference evidence="4" key="2">
    <citation type="journal article" date="2018" name="Protein Sci.">
        <title>Multistep mutational transformation of a protein fold through structural intermediates.</title>
        <authorList>
            <person name="Kumirov V.K."/>
            <person name="Dykstra E.M."/>
            <person name="Hall B.M."/>
            <person name="Anderson W.J."/>
            <person name="Szyszka T.N."/>
            <person name="Cordes M.H.J."/>
        </authorList>
    </citation>
    <scope>STRUCTURE BY NMR OF 1-65</scope>
    <scope>DISULFIDE BONDS</scope>
</reference>
<dbReference type="Proteomes" id="UP000027215">
    <property type="component" value="Chromosome"/>
</dbReference>
<gene>
    <name evidence="1" type="ORF">D934_07735</name>
    <name evidence="2" type="ORF">D934_08955</name>
</gene>
<dbReference type="PATRIC" id="fig|155920.8.peg.1790"/>
<accession>A0A060H7L8</accession>
<dbReference type="HOGENOM" id="CLU_173998_0_1_6"/>
<dbReference type="SUPFAM" id="SSF47413">
    <property type="entry name" value="lambda repressor-like DNA-binding domains"/>
    <property type="match status" value="1"/>
</dbReference>
<sequence>MNAIDIAINKLGSVSALAASLGVRQSAISNWRARGRVPAERCIDIERVTNGAVICRELRPDVFGASPAGHRPEASNAAA</sequence>
<dbReference type="Pfam" id="PF15943">
    <property type="entry name" value="YdaS_toxin"/>
    <property type="match status" value="1"/>
</dbReference>
<dbReference type="RefSeq" id="WP_020852703.1">
    <property type="nucleotide sequence ID" value="NZ_CP006696.1"/>
</dbReference>
<dbReference type="AlphaFoldDB" id="A0A060H7L8"/>
<dbReference type="KEGG" id="xfs:D934_07735"/>
<evidence type="ECO:0000313" key="2">
    <source>
        <dbReference type="EMBL" id="AIC11400.1"/>
    </source>
</evidence>
<dbReference type="SMR" id="A0A060H7L8"/>
<dbReference type="InterPro" id="IPR059216">
    <property type="entry name" value="LeuA_carph_isopro_dom"/>
</dbReference>
<dbReference type="EMBL" id="CP006696">
    <property type="protein sequence ID" value="AIC11400.1"/>
    <property type="molecule type" value="Genomic_DNA"/>
</dbReference>
<name>A0A060H7L8_XYLFS</name>
<dbReference type="PDBsum" id="5W8Y"/>
<evidence type="ECO:0007829" key="4">
    <source>
        <dbReference type="PDB" id="5W8Y"/>
    </source>
</evidence>
<dbReference type="NCBIfam" id="NF046037">
    <property type="entry name" value="carphisopro"/>
    <property type="match status" value="1"/>
</dbReference>
<dbReference type="GO" id="GO:0003677">
    <property type="term" value="F:DNA binding"/>
    <property type="evidence" value="ECO:0007669"/>
    <property type="project" value="InterPro"/>
</dbReference>